<dbReference type="Pfam" id="PF13449">
    <property type="entry name" value="Phytase-like"/>
    <property type="match status" value="1"/>
</dbReference>
<keyword evidence="1" id="KW-0732">Signal</keyword>
<evidence type="ECO:0000259" key="2">
    <source>
        <dbReference type="Pfam" id="PF13449"/>
    </source>
</evidence>
<evidence type="ECO:0000313" key="4">
    <source>
        <dbReference type="Proteomes" id="UP000477911"/>
    </source>
</evidence>
<evidence type="ECO:0000313" key="3">
    <source>
        <dbReference type="EMBL" id="MXN17498.1"/>
    </source>
</evidence>
<name>A0A6L7G1U4_9RHOB</name>
<dbReference type="RefSeq" id="WP_160892870.1">
    <property type="nucleotide sequence ID" value="NZ_WUMU01000004.1"/>
</dbReference>
<keyword evidence="4" id="KW-1185">Reference proteome</keyword>
<dbReference type="SUPFAM" id="SSF75011">
    <property type="entry name" value="3-carboxy-cis,cis-mucoante lactonizing enzyme"/>
    <property type="match status" value="1"/>
</dbReference>
<dbReference type="PANTHER" id="PTHR37957">
    <property type="entry name" value="BLR7070 PROTEIN"/>
    <property type="match status" value="1"/>
</dbReference>
<dbReference type="InterPro" id="IPR027372">
    <property type="entry name" value="Phytase-like_dom"/>
</dbReference>
<dbReference type="PANTHER" id="PTHR37957:SF1">
    <property type="entry name" value="PHYTASE-LIKE DOMAIN-CONTAINING PROTEIN"/>
    <property type="match status" value="1"/>
</dbReference>
<protein>
    <recommendedName>
        <fullName evidence="2">Phytase-like domain-containing protein</fullName>
    </recommendedName>
</protein>
<gene>
    <name evidence="3" type="ORF">GR170_06610</name>
</gene>
<evidence type="ECO:0000256" key="1">
    <source>
        <dbReference type="SAM" id="SignalP"/>
    </source>
</evidence>
<dbReference type="SMART" id="SM00135">
    <property type="entry name" value="LY"/>
    <property type="match status" value="1"/>
</dbReference>
<comment type="caution">
    <text evidence="3">The sequence shown here is derived from an EMBL/GenBank/DDBJ whole genome shotgun (WGS) entry which is preliminary data.</text>
</comment>
<dbReference type="InterPro" id="IPR011042">
    <property type="entry name" value="6-blade_b-propeller_TolB-like"/>
</dbReference>
<accession>A0A6L7G1U4</accession>
<dbReference type="Gene3D" id="2.120.10.30">
    <property type="entry name" value="TolB, C-terminal domain"/>
    <property type="match status" value="1"/>
</dbReference>
<feature type="domain" description="Phytase-like" evidence="2">
    <location>
        <begin position="43"/>
        <end position="344"/>
    </location>
</feature>
<reference evidence="3 4" key="1">
    <citation type="submission" date="2019-12" db="EMBL/GenBank/DDBJ databases">
        <authorList>
            <person name="Li M."/>
        </authorList>
    </citation>
    <scope>NUCLEOTIDE SEQUENCE [LARGE SCALE GENOMIC DNA]</scope>
    <source>
        <strain evidence="3 4">GBMRC 2024</strain>
    </source>
</reference>
<organism evidence="3 4">
    <name type="scientific">Pseudooceanicola albus</name>
    <dbReference type="NCBI Taxonomy" id="2692189"/>
    <lineage>
        <taxon>Bacteria</taxon>
        <taxon>Pseudomonadati</taxon>
        <taxon>Pseudomonadota</taxon>
        <taxon>Alphaproteobacteria</taxon>
        <taxon>Rhodobacterales</taxon>
        <taxon>Paracoccaceae</taxon>
        <taxon>Pseudooceanicola</taxon>
    </lineage>
</organism>
<sequence>MKHLLPLLLLAAAPSALMAQDLPAPQFMDDFELTSGLSIGGVGLGGLSDLSYDAKTGTFVAISDDKGEFGPVRFYTLGLTLADGKFKGLDIKSMHELMAPGGAHFDQKGADPEGIALDPAHDRMFWSSERDEENAPAIYVAKMDGTDSHKLDLPAAFLPDASGHHGVYENLGHEGLTLSGDGKMLVAATENALQQDGPKATLEAGSPARLLTFDLETLKPGAQYLYEVDKIPAAPPKAGDWADNGISAMAALPDGRYVVLERSWTKGVGDNIRAYLVSLDGATDVSGQDKLDLAKDTPVQKTLWFQLDKDHNPFKVPVDNLEAIEFGPVIDGKQSLILEADNNFSSHEVNQFAWFAVDLPHS</sequence>
<dbReference type="InterPro" id="IPR000033">
    <property type="entry name" value="LDLR_classB_rpt"/>
</dbReference>
<feature type="chain" id="PRO_5026776350" description="Phytase-like domain-containing protein" evidence="1">
    <location>
        <begin position="20"/>
        <end position="362"/>
    </location>
</feature>
<dbReference type="Proteomes" id="UP000477911">
    <property type="component" value="Unassembled WGS sequence"/>
</dbReference>
<feature type="signal peptide" evidence="1">
    <location>
        <begin position="1"/>
        <end position="19"/>
    </location>
</feature>
<dbReference type="AlphaFoldDB" id="A0A6L7G1U4"/>
<proteinExistence type="predicted"/>
<dbReference type="EMBL" id="WUMU01000004">
    <property type="protein sequence ID" value="MXN17498.1"/>
    <property type="molecule type" value="Genomic_DNA"/>
</dbReference>